<dbReference type="Gene3D" id="3.30.1490.270">
    <property type="match status" value="1"/>
</dbReference>
<feature type="domain" description="DUF403" evidence="1">
    <location>
        <begin position="524"/>
        <end position="840"/>
    </location>
</feature>
<evidence type="ECO:0000259" key="1">
    <source>
        <dbReference type="Pfam" id="PF04168"/>
    </source>
</evidence>
<feature type="domain" description="Circularly permuted ATP-grasp type 2" evidence="2">
    <location>
        <begin position="95"/>
        <end position="470"/>
    </location>
</feature>
<dbReference type="RefSeq" id="WP_179480801.1">
    <property type="nucleotide sequence ID" value="NZ_JACCFW010000001.1"/>
</dbReference>
<evidence type="ECO:0000259" key="2">
    <source>
        <dbReference type="Pfam" id="PF14403"/>
    </source>
</evidence>
<dbReference type="PANTHER" id="PTHR34595:SF2">
    <property type="entry name" value="BLR2978 PROTEIN"/>
    <property type="match status" value="1"/>
</dbReference>
<evidence type="ECO:0000313" key="3">
    <source>
        <dbReference type="EMBL" id="NYJ74709.1"/>
    </source>
</evidence>
<dbReference type="InterPro" id="IPR025841">
    <property type="entry name" value="CP_ATPgrasp_2"/>
</dbReference>
<dbReference type="SUPFAM" id="SSF56059">
    <property type="entry name" value="Glutathione synthetase ATP-binding domain-like"/>
    <property type="match status" value="1"/>
</dbReference>
<reference evidence="3 4" key="1">
    <citation type="submission" date="2020-07" db="EMBL/GenBank/DDBJ databases">
        <title>Sequencing the genomes of 1000 actinobacteria strains.</title>
        <authorList>
            <person name="Klenk H.-P."/>
        </authorList>
    </citation>
    <scope>NUCLEOTIDE SEQUENCE [LARGE SCALE GENOMIC DNA]</scope>
    <source>
        <strain evidence="3 4">DSM 29531</strain>
    </source>
</reference>
<dbReference type="AlphaFoldDB" id="A0A853DFF9"/>
<dbReference type="InterPro" id="IPR007296">
    <property type="entry name" value="DUF403"/>
</dbReference>
<dbReference type="Pfam" id="PF04168">
    <property type="entry name" value="Alpha-E"/>
    <property type="match status" value="1"/>
</dbReference>
<dbReference type="InterPro" id="IPR051680">
    <property type="entry name" value="ATP-dep_Glu-Cys_Ligase-2"/>
</dbReference>
<proteinExistence type="predicted"/>
<dbReference type="Proteomes" id="UP000571817">
    <property type="component" value="Unassembled WGS sequence"/>
</dbReference>
<organism evidence="3 4">
    <name type="scientific">Allobranchiibius huperziae</name>
    <dbReference type="NCBI Taxonomy" id="1874116"/>
    <lineage>
        <taxon>Bacteria</taxon>
        <taxon>Bacillati</taxon>
        <taxon>Actinomycetota</taxon>
        <taxon>Actinomycetes</taxon>
        <taxon>Micrococcales</taxon>
        <taxon>Dermacoccaceae</taxon>
        <taxon>Allobranchiibius</taxon>
    </lineage>
</organism>
<keyword evidence="4" id="KW-1185">Reference proteome</keyword>
<comment type="caution">
    <text evidence="3">The sequence shown here is derived from an EMBL/GenBank/DDBJ whole genome shotgun (WGS) entry which is preliminary data.</text>
</comment>
<protein>
    <submittedName>
        <fullName evidence="3">Putative circularly permuted ATP-grasp superfamily protein/putative alpha-E superfamily protein</fullName>
    </submittedName>
</protein>
<gene>
    <name evidence="3" type="ORF">HNR15_001672</name>
</gene>
<dbReference type="Pfam" id="PF14403">
    <property type="entry name" value="CP_ATPgrasp_2"/>
    <property type="match status" value="1"/>
</dbReference>
<sequence>MTTSADVIERYRDSLSDARSPLAGQDLGIPYDETFGADGPLAPSADLVRDMGALGAGGLRSLQAGVRRLVNDDGITYGVAPEGRRAGRWRLDALPVILDRAQWQVIESGLSQRAELLDALLTDLYGAQRLLADGTIPAAAVFGHAGFLPAAYGTSLPGPRQLILPSTDLARDADGRWTALADRAQAPSGAGYAMADRRIVARALPGLYRTTELSRLRGFFDDVRDALLAVAHERDRQPRVVLLSPGPASETAFDQAFVATLLGLPLVQSEDLGMRDGKVWLRTTGREEQVDVILRRVDASWSDPLDLRAGSRLGIPGLVEATRSGHVSVVNPLGAGVLENPALAPYLDRASRALLGEELRLPSVRTLWCGDDEARREGLARLGELVITPIDRETGEPTVFGWERTHAQLADLKAQIESEPWRWTLQEPVAMSTTPVVADDGLAPRRLVLRAFGVASDDGYRWMPGGLGRLSRDETSRLVSNAAGGQAKDVWVLASADIERTDRDNAHLWLARPLPGMYRSVALAPRAAGDLFWLGRYTERAESSTRLALICDDLVADHLRRSASPGYAAMAVLLAALTELTTVRPGFTGAHAETALAAPVRELRILLGDSARIGTIAYDIEAVVRTAHAARELLSVDTWRVLGRLQEALDGLPEDGDGADDPVQDVLGQALELLIALAGLNAESMVRDLAWAFLDAGRRTERALRTVDLLRQTLAQERPPVVDGQLTESVLRACDSLITHRRRLTAGQGPASPVQAALDLLLLDPANPRSVRFQLDQLEIALREVPNAEVTLQIAQIRGLLTGVDLDEICAARRTGLQQLGHDLHEQLTALGAAIENAHFGRPSTQQAMRVSELIEPEGFAQGMDGGLTQQLGGMTQTMAGDS</sequence>
<dbReference type="PANTHER" id="PTHR34595">
    <property type="entry name" value="BLR5612 PROTEIN"/>
    <property type="match status" value="1"/>
</dbReference>
<dbReference type="EMBL" id="JACCFW010000001">
    <property type="protein sequence ID" value="NYJ74709.1"/>
    <property type="molecule type" value="Genomic_DNA"/>
</dbReference>
<dbReference type="Gene3D" id="3.40.50.11290">
    <property type="match status" value="1"/>
</dbReference>
<name>A0A853DFF9_9MICO</name>
<evidence type="ECO:0000313" key="4">
    <source>
        <dbReference type="Proteomes" id="UP000571817"/>
    </source>
</evidence>
<accession>A0A853DFF9</accession>